<keyword evidence="1" id="KW-0472">Membrane</keyword>
<feature type="transmembrane region" description="Helical" evidence="1">
    <location>
        <begin position="180"/>
        <end position="202"/>
    </location>
</feature>
<evidence type="ECO:0000313" key="2">
    <source>
        <dbReference type="EMBL" id="KAA1068834.1"/>
    </source>
</evidence>
<gene>
    <name evidence="2" type="ORF">PGT21_003304</name>
</gene>
<accession>A0A5B0LZ73</accession>
<dbReference type="OrthoDB" id="2504686at2759"/>
<organism evidence="2 3">
    <name type="scientific">Puccinia graminis f. sp. tritici</name>
    <dbReference type="NCBI Taxonomy" id="56615"/>
    <lineage>
        <taxon>Eukaryota</taxon>
        <taxon>Fungi</taxon>
        <taxon>Dikarya</taxon>
        <taxon>Basidiomycota</taxon>
        <taxon>Pucciniomycotina</taxon>
        <taxon>Pucciniomycetes</taxon>
        <taxon>Pucciniales</taxon>
        <taxon>Pucciniaceae</taxon>
        <taxon>Puccinia</taxon>
    </lineage>
</organism>
<protein>
    <submittedName>
        <fullName evidence="2">Uncharacterized protein</fullName>
    </submittedName>
</protein>
<evidence type="ECO:0000313" key="3">
    <source>
        <dbReference type="Proteomes" id="UP000324748"/>
    </source>
</evidence>
<feature type="transmembrane region" description="Helical" evidence="1">
    <location>
        <begin position="348"/>
        <end position="366"/>
    </location>
</feature>
<feature type="transmembrane region" description="Helical" evidence="1">
    <location>
        <begin position="88"/>
        <end position="108"/>
    </location>
</feature>
<dbReference type="Proteomes" id="UP000324748">
    <property type="component" value="Unassembled WGS sequence"/>
</dbReference>
<comment type="caution">
    <text evidence="2">The sequence shown here is derived from an EMBL/GenBank/DDBJ whole genome shotgun (WGS) entry which is preliminary data.</text>
</comment>
<dbReference type="EMBL" id="VSWC01000183">
    <property type="protein sequence ID" value="KAA1068834.1"/>
    <property type="molecule type" value="Genomic_DNA"/>
</dbReference>
<evidence type="ECO:0000256" key="1">
    <source>
        <dbReference type="SAM" id="Phobius"/>
    </source>
</evidence>
<name>A0A5B0LZ73_PUCGR</name>
<keyword evidence="3" id="KW-1185">Reference proteome</keyword>
<reference evidence="2 3" key="1">
    <citation type="submission" date="2019-05" db="EMBL/GenBank/DDBJ databases">
        <title>Emergence of the Ug99 lineage of the wheat stem rust pathogen through somatic hybridization.</title>
        <authorList>
            <person name="Li F."/>
            <person name="Upadhyaya N.M."/>
            <person name="Sperschneider J."/>
            <person name="Matny O."/>
            <person name="Nguyen-Phuc H."/>
            <person name="Mago R."/>
            <person name="Raley C."/>
            <person name="Miller M.E."/>
            <person name="Silverstein K.A.T."/>
            <person name="Henningsen E."/>
            <person name="Hirsch C.D."/>
            <person name="Visser B."/>
            <person name="Pretorius Z.A."/>
            <person name="Steffenson B.J."/>
            <person name="Schwessinger B."/>
            <person name="Dodds P.N."/>
            <person name="Figueroa M."/>
        </authorList>
    </citation>
    <scope>NUCLEOTIDE SEQUENCE [LARGE SCALE GENOMIC DNA]</scope>
    <source>
        <strain evidence="2">21-0</strain>
    </source>
</reference>
<feature type="transmembrane region" description="Helical" evidence="1">
    <location>
        <begin position="48"/>
        <end position="67"/>
    </location>
</feature>
<keyword evidence="1" id="KW-1133">Transmembrane helix</keyword>
<sequence>MGDPTQDMIKFVSSLPPSTNPYVALAGKIRDQTRIAKPVLWGIIVRRIITFQFCVLCAQAITVLWLRKKANKLRFFRCNKLGLIHVEVLNEIVLLMLVFSVLAVIDLVTQEFVEQGSMVFSNKLILRTCKFPIAADVCWCMSSYLASHEPDSSPSSESVMSFSSLRARARAGASIRLPAYIRFTANGLLLAVLTVPGALLLGTSIQGTLSIRGIEQAAREIIETLLRAAPSYRPETFNYLSMFGLILEPGQRILSGTKRFAHEVRLIQILYIVQHLLIATLYMPTSIFALRGLRNQVTPECALKRGPAEEEESLPNYQLQIMTLTMKTPGQEMANQEKVRKRLIKHAFLLYLDTILYCPPLMYMLSYKGVSFFNDPTWVLIEQLGTHGHTAIIGNM</sequence>
<dbReference type="AlphaFoldDB" id="A0A5B0LZ73"/>
<keyword evidence="1" id="KW-0812">Transmembrane</keyword>
<proteinExistence type="predicted"/>